<protein>
    <submittedName>
        <fullName evidence="1">Uncharacterized protein</fullName>
    </submittedName>
</protein>
<name>A0ABT8D026_9FLAO</name>
<dbReference type="EMBL" id="JAUFQU010000001">
    <property type="protein sequence ID" value="MDN3708579.1"/>
    <property type="molecule type" value="Genomic_DNA"/>
</dbReference>
<reference evidence="2" key="1">
    <citation type="journal article" date="2019" name="Int. J. Syst. Evol. Microbiol.">
        <title>The Global Catalogue of Microorganisms (GCM) 10K type strain sequencing project: providing services to taxonomists for standard genome sequencing and annotation.</title>
        <authorList>
            <consortium name="The Broad Institute Genomics Platform"/>
            <consortium name="The Broad Institute Genome Sequencing Center for Infectious Disease"/>
            <person name="Wu L."/>
            <person name="Ma J."/>
        </authorList>
    </citation>
    <scope>NUCLEOTIDE SEQUENCE [LARGE SCALE GENOMIC DNA]</scope>
    <source>
        <strain evidence="2">CECT 7184</strain>
    </source>
</reference>
<organism evidence="1 2">
    <name type="scientific">Paenimyroides ceti</name>
    <dbReference type="NCBI Taxonomy" id="395087"/>
    <lineage>
        <taxon>Bacteria</taxon>
        <taxon>Pseudomonadati</taxon>
        <taxon>Bacteroidota</taxon>
        <taxon>Flavobacteriia</taxon>
        <taxon>Flavobacteriales</taxon>
        <taxon>Flavobacteriaceae</taxon>
        <taxon>Paenimyroides</taxon>
    </lineage>
</organism>
<keyword evidence="2" id="KW-1185">Reference proteome</keyword>
<dbReference type="Proteomes" id="UP001242368">
    <property type="component" value="Unassembled WGS sequence"/>
</dbReference>
<comment type="caution">
    <text evidence="1">The sequence shown here is derived from an EMBL/GenBank/DDBJ whole genome shotgun (WGS) entry which is preliminary data.</text>
</comment>
<dbReference type="RefSeq" id="WP_290364438.1">
    <property type="nucleotide sequence ID" value="NZ_JAUFQU010000001.1"/>
</dbReference>
<evidence type="ECO:0000313" key="2">
    <source>
        <dbReference type="Proteomes" id="UP001242368"/>
    </source>
</evidence>
<sequence>MSQLIKLISKNPHDLYDIVNESANYFIIPYLFLLLFPLLKKSLLQEESEKMLFNTFFLKNAP</sequence>
<accession>A0ABT8D026</accession>
<proteinExistence type="predicted"/>
<gene>
    <name evidence="1" type="ORF">QW060_15870</name>
</gene>
<evidence type="ECO:0000313" key="1">
    <source>
        <dbReference type="EMBL" id="MDN3708579.1"/>
    </source>
</evidence>